<sequence length="96" mass="10302">MAVIAVLSALMIRAIVVILARTQAKKAAPLPTPVMVSVTPARDENAAIAAAIGAAVYAMLGAHRLVYIGEAKPGFGWTTEIRTRQHTSHTPRMERR</sequence>
<keyword evidence="1" id="KW-1133">Transmembrane helix</keyword>
<dbReference type="EMBL" id="CP053923">
    <property type="protein sequence ID" value="QNT70308.1"/>
    <property type="molecule type" value="Genomic_DNA"/>
</dbReference>
<dbReference type="Proteomes" id="UP000516369">
    <property type="component" value="Chromosome"/>
</dbReference>
<keyword evidence="1" id="KW-0472">Membrane</keyword>
<protein>
    <submittedName>
        <fullName evidence="2">Uncharacterized protein</fullName>
    </submittedName>
</protein>
<keyword evidence="3" id="KW-1185">Reference proteome</keyword>
<keyword evidence="1" id="KW-0812">Transmembrane</keyword>
<organism evidence="2 3">
    <name type="scientific">Defluviicoccus vanus</name>
    <dbReference type="NCBI Taxonomy" id="111831"/>
    <lineage>
        <taxon>Bacteria</taxon>
        <taxon>Pseudomonadati</taxon>
        <taxon>Pseudomonadota</taxon>
        <taxon>Alphaproteobacteria</taxon>
        <taxon>Rhodospirillales</taxon>
        <taxon>Rhodospirillaceae</taxon>
        <taxon>Defluviicoccus</taxon>
    </lineage>
</organism>
<feature type="transmembrane region" description="Helical" evidence="1">
    <location>
        <begin position="48"/>
        <end position="67"/>
    </location>
</feature>
<evidence type="ECO:0000313" key="3">
    <source>
        <dbReference type="Proteomes" id="UP000516369"/>
    </source>
</evidence>
<proteinExistence type="predicted"/>
<evidence type="ECO:0000256" key="1">
    <source>
        <dbReference type="SAM" id="Phobius"/>
    </source>
</evidence>
<name>A0A7H1N3M2_9PROT</name>
<accession>A0A7H1N3M2</accession>
<dbReference type="KEGG" id="dvn:HQ394_14425"/>
<evidence type="ECO:0000313" key="2">
    <source>
        <dbReference type="EMBL" id="QNT70308.1"/>
    </source>
</evidence>
<gene>
    <name evidence="2" type="ORF">HQ394_14425</name>
</gene>
<reference evidence="2 3" key="1">
    <citation type="submission" date="2020-05" db="EMBL/GenBank/DDBJ databases">
        <title>Complete closed genome sequence of Defluviicoccus vanus.</title>
        <authorList>
            <person name="Bessarab I."/>
            <person name="Arumugam K."/>
            <person name="Maszenan A.M."/>
            <person name="Seviour R.J."/>
            <person name="Williams R.B."/>
        </authorList>
    </citation>
    <scope>NUCLEOTIDE SEQUENCE [LARGE SCALE GENOMIC DNA]</scope>
    <source>
        <strain evidence="2 3">Ben 114</strain>
    </source>
</reference>
<dbReference type="AlphaFoldDB" id="A0A7H1N3M2"/>